<dbReference type="InterPro" id="IPR013882">
    <property type="entry name" value="Ctp1_C"/>
</dbReference>
<feature type="compositionally biased region" description="Polar residues" evidence="5">
    <location>
        <begin position="26"/>
        <end position="49"/>
    </location>
</feature>
<feature type="coiled-coil region" evidence="4">
    <location>
        <begin position="136"/>
        <end position="170"/>
    </location>
</feature>
<feature type="compositionally biased region" description="Polar residues" evidence="5">
    <location>
        <begin position="327"/>
        <end position="336"/>
    </location>
</feature>
<evidence type="ECO:0000256" key="5">
    <source>
        <dbReference type="SAM" id="MobiDB-lite"/>
    </source>
</evidence>
<feature type="region of interest" description="Disordered" evidence="5">
    <location>
        <begin position="1"/>
        <end position="65"/>
    </location>
</feature>
<feature type="region of interest" description="Disordered" evidence="5">
    <location>
        <begin position="247"/>
        <end position="280"/>
    </location>
</feature>
<feature type="compositionally biased region" description="Polar residues" evidence="5">
    <location>
        <begin position="1"/>
        <end position="16"/>
    </location>
</feature>
<name>A0A077R929_9BASI</name>
<evidence type="ECO:0000256" key="4">
    <source>
        <dbReference type="SAM" id="Coils"/>
    </source>
</evidence>
<feature type="domain" description="DNA endonuclease activator Ctp1 C-terminal" evidence="6">
    <location>
        <begin position="444"/>
        <end position="471"/>
    </location>
</feature>
<comment type="subcellular location">
    <subcellularLocation>
        <location evidence="1">Nucleus</location>
    </subcellularLocation>
</comment>
<keyword evidence="4" id="KW-0175">Coiled coil</keyword>
<evidence type="ECO:0000259" key="6">
    <source>
        <dbReference type="Pfam" id="PF08573"/>
    </source>
</evidence>
<evidence type="ECO:0000256" key="3">
    <source>
        <dbReference type="ARBA" id="ARBA00023242"/>
    </source>
</evidence>
<dbReference type="Pfam" id="PF08573">
    <property type="entry name" value="SAE2"/>
    <property type="match status" value="1"/>
</dbReference>
<evidence type="ECO:0000256" key="2">
    <source>
        <dbReference type="ARBA" id="ARBA00022763"/>
    </source>
</evidence>
<evidence type="ECO:0000313" key="7">
    <source>
        <dbReference type="EMBL" id="CDI53664.1"/>
    </source>
</evidence>
<protein>
    <recommendedName>
        <fullName evidence="6">DNA endonuclease activator Ctp1 C-terminal domain-containing protein</fullName>
    </recommendedName>
</protein>
<keyword evidence="2" id="KW-0227">DNA damage</keyword>
<accession>A0A077R929</accession>
<evidence type="ECO:0000256" key="1">
    <source>
        <dbReference type="ARBA" id="ARBA00004123"/>
    </source>
</evidence>
<feature type="compositionally biased region" description="Basic and acidic residues" evidence="5">
    <location>
        <begin position="247"/>
        <end position="267"/>
    </location>
</feature>
<proteinExistence type="predicted"/>
<dbReference type="GO" id="GO:0005634">
    <property type="term" value="C:nucleus"/>
    <property type="evidence" value="ECO:0007669"/>
    <property type="project" value="UniProtKB-SubCell"/>
</dbReference>
<feature type="compositionally biased region" description="Basic and acidic residues" evidence="5">
    <location>
        <begin position="50"/>
        <end position="65"/>
    </location>
</feature>
<organism evidence="7">
    <name type="scientific">Melanopsichium pennsylvanicum 4</name>
    <dbReference type="NCBI Taxonomy" id="1398559"/>
    <lineage>
        <taxon>Eukaryota</taxon>
        <taxon>Fungi</taxon>
        <taxon>Dikarya</taxon>
        <taxon>Basidiomycota</taxon>
        <taxon>Ustilaginomycotina</taxon>
        <taxon>Ustilaginomycetes</taxon>
        <taxon>Ustilaginales</taxon>
        <taxon>Ustilaginaceae</taxon>
        <taxon>Melanopsichium</taxon>
    </lineage>
</organism>
<dbReference type="AlphaFoldDB" id="A0A077R929"/>
<feature type="region of interest" description="Disordered" evidence="5">
    <location>
        <begin position="304"/>
        <end position="336"/>
    </location>
</feature>
<keyword evidence="3" id="KW-0539">Nucleus</keyword>
<sequence length="488" mass="53477">MVLTVGSQGQRMNNTTLKRKRDTLAGASSSRRTSPDASDSTLSSPTNSRRSADIHRDSPSTDKGDVVRTQLKLSLSELHTTSIRLRTLLDQFSPSHPHASRTALTELQAPAQTSLHASSSHISVESAPLKRSLQNAAKSCSTCKDLQQQISQLEQKVKEHDKEREAWKAFKQWWLTSLSKREKSSQNKRRKNGIASNALLVSRAENKDADEGLEKGMRVANVAQGLNRATKQVWVRAGIISDEGLRDEGADRSREIVTVETREREQSSKSGGGGGSAGQQSEFTLPLHAAILSPAKPLSAVSKTCSRTTGDVPNKVMPVPAEGKADSASSETTALSTRTPATIISAIRPSATLRHTITKPSHARRINRDINLNSDTGPSPRSHVDVGYVDTTPMRNRLARRAMYSSDCPDCEMFYSHFDHLDSNLNSRSRGEDGAGAGEVERMACSRHRSTYKRATTPEGYWNIGFPTTQEAEEVNALARKKRQQNIS</sequence>
<dbReference type="EMBL" id="HG529588">
    <property type="protein sequence ID" value="CDI53664.1"/>
    <property type="molecule type" value="Genomic_DNA"/>
</dbReference>
<reference evidence="7" key="1">
    <citation type="journal article" date="2014" name="Genome Biol. Evol.">
        <title>Gene Loss Rather Than Gene Gain Is Associated with a Host Jump from Monocots to Dicots in the Smut Fungus Melanopsichium pennsylvanicum.</title>
        <authorList>
            <person name="Sharma R."/>
            <person name="Mishra B."/>
            <person name="Runge F."/>
            <person name="Thines M."/>
        </authorList>
    </citation>
    <scope>NUCLEOTIDE SEQUENCE</scope>
    <source>
        <strain evidence="7">4</strain>
    </source>
</reference>
<dbReference type="GO" id="GO:0006281">
    <property type="term" value="P:DNA repair"/>
    <property type="evidence" value="ECO:0007669"/>
    <property type="project" value="InterPro"/>
</dbReference>